<keyword evidence="2" id="KW-1185">Reference proteome</keyword>
<gene>
    <name evidence="1" type="ORF">EVAR_54828_1</name>
</gene>
<evidence type="ECO:0000313" key="1">
    <source>
        <dbReference type="EMBL" id="GBP86212.1"/>
    </source>
</evidence>
<reference evidence="1 2" key="1">
    <citation type="journal article" date="2019" name="Commun. Biol.">
        <title>The bagworm genome reveals a unique fibroin gene that provides high tensile strength.</title>
        <authorList>
            <person name="Kono N."/>
            <person name="Nakamura H."/>
            <person name="Ohtoshi R."/>
            <person name="Tomita M."/>
            <person name="Numata K."/>
            <person name="Arakawa K."/>
        </authorList>
    </citation>
    <scope>NUCLEOTIDE SEQUENCE [LARGE SCALE GENOMIC DNA]</scope>
</reference>
<dbReference type="AlphaFoldDB" id="A0A4C1ZFM0"/>
<dbReference type="EMBL" id="BGZK01001781">
    <property type="protein sequence ID" value="GBP86212.1"/>
    <property type="molecule type" value="Genomic_DNA"/>
</dbReference>
<evidence type="ECO:0000313" key="2">
    <source>
        <dbReference type="Proteomes" id="UP000299102"/>
    </source>
</evidence>
<protein>
    <submittedName>
        <fullName evidence="1">Uncharacterized protein</fullName>
    </submittedName>
</protein>
<name>A0A4C1ZFM0_EUMVA</name>
<proteinExistence type="predicted"/>
<dbReference type="Proteomes" id="UP000299102">
    <property type="component" value="Unassembled WGS sequence"/>
</dbReference>
<organism evidence="1 2">
    <name type="scientific">Eumeta variegata</name>
    <name type="common">Bagworm moth</name>
    <name type="synonym">Eumeta japonica</name>
    <dbReference type="NCBI Taxonomy" id="151549"/>
    <lineage>
        <taxon>Eukaryota</taxon>
        <taxon>Metazoa</taxon>
        <taxon>Ecdysozoa</taxon>
        <taxon>Arthropoda</taxon>
        <taxon>Hexapoda</taxon>
        <taxon>Insecta</taxon>
        <taxon>Pterygota</taxon>
        <taxon>Neoptera</taxon>
        <taxon>Endopterygota</taxon>
        <taxon>Lepidoptera</taxon>
        <taxon>Glossata</taxon>
        <taxon>Ditrysia</taxon>
        <taxon>Tineoidea</taxon>
        <taxon>Psychidae</taxon>
        <taxon>Oiketicinae</taxon>
        <taxon>Eumeta</taxon>
    </lineage>
</organism>
<accession>A0A4C1ZFM0</accession>
<sequence>MAYVNIESVLHKGCGHEHKATSGFDPPKNQRCEACCGHFQTEGLNSLEKKPHECHFEKDHYRRYAAPRISVTNKGIRGDQQTRKGDRTAVGPEAFAVPLRYRK</sequence>
<comment type="caution">
    <text evidence="1">The sequence shown here is derived from an EMBL/GenBank/DDBJ whole genome shotgun (WGS) entry which is preliminary data.</text>
</comment>